<sequence length="66" mass="7231">MTIPRIIDVIVSPTGETRVETQGFHGATCREASAFLEQALGQRASEQLTSEFHATSSHEQRLNEGC</sequence>
<dbReference type="InterPro" id="IPR021375">
    <property type="entry name" value="DUF2997"/>
</dbReference>
<name>A0A518DKI6_9BACT</name>
<protein>
    <recommendedName>
        <fullName evidence="3">DUF2997 domain-containing protein</fullName>
    </recommendedName>
</protein>
<dbReference type="OrthoDB" id="288620at2"/>
<accession>A0A518DKI6</accession>
<reference evidence="1 2" key="1">
    <citation type="submission" date="2019-02" db="EMBL/GenBank/DDBJ databases">
        <title>Deep-cultivation of Planctomycetes and their phenomic and genomic characterization uncovers novel biology.</title>
        <authorList>
            <person name="Wiegand S."/>
            <person name="Jogler M."/>
            <person name="Boedeker C."/>
            <person name="Pinto D."/>
            <person name="Vollmers J."/>
            <person name="Rivas-Marin E."/>
            <person name="Kohn T."/>
            <person name="Peeters S.H."/>
            <person name="Heuer A."/>
            <person name="Rast P."/>
            <person name="Oberbeckmann S."/>
            <person name="Bunk B."/>
            <person name="Jeske O."/>
            <person name="Meyerdierks A."/>
            <person name="Storesund J.E."/>
            <person name="Kallscheuer N."/>
            <person name="Luecker S."/>
            <person name="Lage O.M."/>
            <person name="Pohl T."/>
            <person name="Merkel B.J."/>
            <person name="Hornburger P."/>
            <person name="Mueller R.-W."/>
            <person name="Bruemmer F."/>
            <person name="Labrenz M."/>
            <person name="Spormann A.M."/>
            <person name="Op den Camp H."/>
            <person name="Overmann J."/>
            <person name="Amann R."/>
            <person name="Jetten M.S.M."/>
            <person name="Mascher T."/>
            <person name="Medema M.H."/>
            <person name="Devos D.P."/>
            <person name="Kaster A.-K."/>
            <person name="Ovreas L."/>
            <person name="Rohde M."/>
            <person name="Galperin M.Y."/>
            <person name="Jogler C."/>
        </authorList>
    </citation>
    <scope>NUCLEOTIDE SEQUENCE [LARGE SCALE GENOMIC DNA]</scope>
    <source>
        <strain evidence="1 2">Pla85_3_4</strain>
    </source>
</reference>
<evidence type="ECO:0008006" key="3">
    <source>
        <dbReference type="Google" id="ProtNLM"/>
    </source>
</evidence>
<dbReference type="KEGG" id="lcre:Pla8534_00860"/>
<gene>
    <name evidence="1" type="ORF">Pla8534_00860</name>
</gene>
<dbReference type="RefSeq" id="WP_145048213.1">
    <property type="nucleotide sequence ID" value="NZ_CP036433.1"/>
</dbReference>
<proteinExistence type="predicted"/>
<evidence type="ECO:0000313" key="2">
    <source>
        <dbReference type="Proteomes" id="UP000317648"/>
    </source>
</evidence>
<dbReference type="Proteomes" id="UP000317648">
    <property type="component" value="Chromosome"/>
</dbReference>
<keyword evidence="2" id="KW-1185">Reference proteome</keyword>
<dbReference type="Pfam" id="PF11211">
    <property type="entry name" value="DUF2997"/>
    <property type="match status" value="1"/>
</dbReference>
<organism evidence="1 2">
    <name type="scientific">Lignipirellula cremea</name>
    <dbReference type="NCBI Taxonomy" id="2528010"/>
    <lineage>
        <taxon>Bacteria</taxon>
        <taxon>Pseudomonadati</taxon>
        <taxon>Planctomycetota</taxon>
        <taxon>Planctomycetia</taxon>
        <taxon>Pirellulales</taxon>
        <taxon>Pirellulaceae</taxon>
        <taxon>Lignipirellula</taxon>
    </lineage>
</organism>
<evidence type="ECO:0000313" key="1">
    <source>
        <dbReference type="EMBL" id="QDU92341.1"/>
    </source>
</evidence>
<dbReference type="EMBL" id="CP036433">
    <property type="protein sequence ID" value="QDU92341.1"/>
    <property type="molecule type" value="Genomic_DNA"/>
</dbReference>
<dbReference type="AlphaFoldDB" id="A0A518DKI6"/>